<sequence length="88" mass="10215">MKLFIGSLPYNITENELNDLFGQYGSVVSTNLVKDQFTGHSKGFAFVEMSNRSEGHKAMENLNGQEYKHRQLVCNESKPMKKKKFRRR</sequence>
<dbReference type="Proteomes" id="UP000287853">
    <property type="component" value="Unassembled WGS sequence"/>
</dbReference>
<dbReference type="PANTHER" id="PTHR48025:SF1">
    <property type="entry name" value="RRM DOMAIN-CONTAINING PROTEIN"/>
    <property type="match status" value="1"/>
</dbReference>
<proteinExistence type="predicted"/>
<comment type="caution">
    <text evidence="3">The sequence shown here is derived from an EMBL/GenBank/DDBJ whole genome shotgun (WGS) entry which is preliminary data.</text>
</comment>
<reference evidence="3 4" key="1">
    <citation type="submission" date="2017-01" db="EMBL/GenBank/DDBJ databases">
        <title>The cable genome- insights into the physiology and evolution of filamentous bacteria capable of sulfide oxidation via long distance electron transfer.</title>
        <authorList>
            <person name="Schreiber L."/>
            <person name="Bjerg J.T."/>
            <person name="Boggild A."/>
            <person name="Van De Vossenberg J."/>
            <person name="Meysman F."/>
            <person name="Nielsen L.P."/>
            <person name="Schramm A."/>
            <person name="Kjeldsen K.U."/>
        </authorList>
    </citation>
    <scope>NUCLEOTIDE SEQUENCE [LARGE SCALE GENOMIC DNA]</scope>
    <source>
        <strain evidence="3">MCF</strain>
    </source>
</reference>
<evidence type="ECO:0000259" key="2">
    <source>
        <dbReference type="PROSITE" id="PS50102"/>
    </source>
</evidence>
<dbReference type="InterPro" id="IPR050502">
    <property type="entry name" value="Euk_RNA-bind_prot"/>
</dbReference>
<dbReference type="AlphaFoldDB" id="A0A3S3RMY0"/>
<dbReference type="InterPro" id="IPR000504">
    <property type="entry name" value="RRM_dom"/>
</dbReference>
<dbReference type="EMBL" id="MTKO01000116">
    <property type="protein sequence ID" value="RWX43589.1"/>
    <property type="molecule type" value="Genomic_DNA"/>
</dbReference>
<keyword evidence="1" id="KW-0694">RNA-binding</keyword>
<name>A0A3S3RMY0_9BACT</name>
<accession>A0A3S3RMY0</accession>
<keyword evidence="4" id="KW-1185">Reference proteome</keyword>
<dbReference type="SUPFAM" id="SSF54928">
    <property type="entry name" value="RNA-binding domain, RBD"/>
    <property type="match status" value="1"/>
</dbReference>
<dbReference type="InterPro" id="IPR035979">
    <property type="entry name" value="RBD_domain_sf"/>
</dbReference>
<protein>
    <submittedName>
        <fullName evidence="3">RNA recognition motif (RRM, RBD, or RNP domain)</fullName>
    </submittedName>
</protein>
<gene>
    <name evidence="3" type="ORF">H206_03205</name>
</gene>
<evidence type="ECO:0000313" key="3">
    <source>
        <dbReference type="EMBL" id="RWX43589.1"/>
    </source>
</evidence>
<dbReference type="SMART" id="SM00360">
    <property type="entry name" value="RRM"/>
    <property type="match status" value="1"/>
</dbReference>
<dbReference type="Pfam" id="PF00076">
    <property type="entry name" value="RRM_1"/>
    <property type="match status" value="1"/>
</dbReference>
<feature type="domain" description="RRM" evidence="2">
    <location>
        <begin position="1"/>
        <end position="79"/>
    </location>
</feature>
<dbReference type="PROSITE" id="PS50102">
    <property type="entry name" value="RRM"/>
    <property type="match status" value="1"/>
</dbReference>
<dbReference type="Gene3D" id="3.30.70.330">
    <property type="match status" value="1"/>
</dbReference>
<organism evidence="3 4">
    <name type="scientific">Candidatus Electrothrix aarhusensis</name>
    <dbReference type="NCBI Taxonomy" id="1859131"/>
    <lineage>
        <taxon>Bacteria</taxon>
        <taxon>Pseudomonadati</taxon>
        <taxon>Thermodesulfobacteriota</taxon>
        <taxon>Desulfobulbia</taxon>
        <taxon>Desulfobulbales</taxon>
        <taxon>Desulfobulbaceae</taxon>
        <taxon>Candidatus Electrothrix</taxon>
    </lineage>
</organism>
<evidence type="ECO:0000256" key="1">
    <source>
        <dbReference type="ARBA" id="ARBA00022884"/>
    </source>
</evidence>
<dbReference type="InterPro" id="IPR012677">
    <property type="entry name" value="Nucleotide-bd_a/b_plait_sf"/>
</dbReference>
<dbReference type="PANTHER" id="PTHR48025">
    <property type="entry name" value="OS02G0815200 PROTEIN"/>
    <property type="match status" value="1"/>
</dbReference>
<evidence type="ECO:0000313" key="4">
    <source>
        <dbReference type="Proteomes" id="UP000287853"/>
    </source>
</evidence>
<dbReference type="GO" id="GO:0003729">
    <property type="term" value="F:mRNA binding"/>
    <property type="evidence" value="ECO:0007669"/>
    <property type="project" value="TreeGrafter"/>
</dbReference>